<dbReference type="Gene3D" id="3.30.1180.10">
    <property type="match status" value="1"/>
</dbReference>
<organism evidence="2 3">
    <name type="scientific">Mycolicibacterium goodii</name>
    <name type="common">Mycobacterium goodii</name>
    <dbReference type="NCBI Taxonomy" id="134601"/>
    <lineage>
        <taxon>Bacteria</taxon>
        <taxon>Bacillati</taxon>
        <taxon>Actinomycetota</taxon>
        <taxon>Actinomycetes</taxon>
        <taxon>Mycobacteriales</taxon>
        <taxon>Mycobacteriaceae</taxon>
        <taxon>Mycolicibacterium</taxon>
    </lineage>
</organism>
<keyword evidence="1" id="KW-0446">Lipid-binding</keyword>
<protein>
    <submittedName>
        <fullName evidence="2">DegV family protein</fullName>
    </submittedName>
</protein>
<comment type="caution">
    <text evidence="2">The sequence shown here is derived from an EMBL/GenBank/DDBJ whole genome shotgun (WGS) entry which is preliminary data.</text>
</comment>
<dbReference type="Pfam" id="PF02645">
    <property type="entry name" value="DegV"/>
    <property type="match status" value="1"/>
</dbReference>
<name>A0ABS6HJM2_MYCGD</name>
<dbReference type="NCBIfam" id="TIGR00762">
    <property type="entry name" value="DegV"/>
    <property type="match status" value="1"/>
</dbReference>
<sequence>MTVVVVTDSSSRLSDELCEQWGIRQVPLHVLDGENDLRDGVDVMPPDIHDRPKVTTSGATPVEIAEVYRQALTDSGGDGVVAVHISAALSSTYSSAASAAREFGHAVRVVNSRSAAMGIGFAALAAARAAHSGAALDDVEAAARSAAHRSHAFIVVHRLDNLRRSGRIGTAASWLGTALSLKPLLRLDMDGRLVLSQRIRTASKAHAALVEQVVEVVGDRQADVVVHHVDNIDAAKEIGTQLTERLPVLRSLEVSDMGPVLAVHVGGGAVGVAVSVEAEN</sequence>
<dbReference type="SUPFAM" id="SSF82549">
    <property type="entry name" value="DAK1/DegV-like"/>
    <property type="match status" value="1"/>
</dbReference>
<keyword evidence="3" id="KW-1185">Reference proteome</keyword>
<dbReference type="Gene3D" id="3.40.50.10170">
    <property type="match status" value="1"/>
</dbReference>
<dbReference type="InterPro" id="IPR043168">
    <property type="entry name" value="DegV_C"/>
</dbReference>
<dbReference type="InterPro" id="IPR003797">
    <property type="entry name" value="DegV"/>
</dbReference>
<evidence type="ECO:0000256" key="1">
    <source>
        <dbReference type="ARBA" id="ARBA00023121"/>
    </source>
</evidence>
<evidence type="ECO:0000313" key="2">
    <source>
        <dbReference type="EMBL" id="MBU8821588.1"/>
    </source>
</evidence>
<proteinExistence type="predicted"/>
<gene>
    <name evidence="2" type="ORF">KL859_01715</name>
</gene>
<dbReference type="PANTHER" id="PTHR33434:SF2">
    <property type="entry name" value="FATTY ACID-BINDING PROTEIN TM_1468"/>
    <property type="match status" value="1"/>
</dbReference>
<dbReference type="InterPro" id="IPR050270">
    <property type="entry name" value="DegV_domain_contain"/>
</dbReference>
<dbReference type="Proteomes" id="UP000696413">
    <property type="component" value="Unassembled WGS sequence"/>
</dbReference>
<reference evidence="2 3" key="1">
    <citation type="submission" date="2021-05" db="EMBL/GenBank/DDBJ databases">
        <title>Draft Genome Sequences of Clinical Respiratory Isolates of Mycobacterium goodii Recovered in Ireland.</title>
        <authorList>
            <person name="Flanagan P.R."/>
            <person name="Mok S."/>
            <person name="Roycroft E."/>
            <person name="Rogers T.R."/>
            <person name="Fitzgibbon M."/>
        </authorList>
    </citation>
    <scope>NUCLEOTIDE SEQUENCE [LARGE SCALE GENOMIC DNA]</scope>
    <source>
        <strain evidence="2 3">14IE55</strain>
    </source>
</reference>
<dbReference type="RefSeq" id="WP_100516907.1">
    <property type="nucleotide sequence ID" value="NZ_CP092364.2"/>
</dbReference>
<dbReference type="EMBL" id="JAHBOM010000001">
    <property type="protein sequence ID" value="MBU8821588.1"/>
    <property type="molecule type" value="Genomic_DNA"/>
</dbReference>
<dbReference type="PROSITE" id="PS51482">
    <property type="entry name" value="DEGV"/>
    <property type="match status" value="1"/>
</dbReference>
<dbReference type="PANTHER" id="PTHR33434">
    <property type="entry name" value="DEGV DOMAIN-CONTAINING PROTEIN DR_1986-RELATED"/>
    <property type="match status" value="1"/>
</dbReference>
<accession>A0ABS6HJM2</accession>
<evidence type="ECO:0000313" key="3">
    <source>
        <dbReference type="Proteomes" id="UP000696413"/>
    </source>
</evidence>